<dbReference type="InterPro" id="IPR001296">
    <property type="entry name" value="Glyco_trans_1"/>
</dbReference>
<dbReference type="Pfam" id="PF13439">
    <property type="entry name" value="Glyco_transf_4"/>
    <property type="match status" value="1"/>
</dbReference>
<protein>
    <submittedName>
        <fullName evidence="3">Unannotated protein</fullName>
    </submittedName>
</protein>
<reference evidence="3" key="1">
    <citation type="submission" date="2020-05" db="EMBL/GenBank/DDBJ databases">
        <authorList>
            <person name="Chiriac C."/>
            <person name="Salcher M."/>
            <person name="Ghai R."/>
            <person name="Kavagutti S V."/>
        </authorList>
    </citation>
    <scope>NUCLEOTIDE SEQUENCE</scope>
</reference>
<accession>A0A6J7KH19</accession>
<feature type="domain" description="Glycosyltransferase subfamily 4-like N-terminal" evidence="2">
    <location>
        <begin position="20"/>
        <end position="200"/>
    </location>
</feature>
<dbReference type="GO" id="GO:0016757">
    <property type="term" value="F:glycosyltransferase activity"/>
    <property type="evidence" value="ECO:0007669"/>
    <property type="project" value="InterPro"/>
</dbReference>
<dbReference type="InterPro" id="IPR050194">
    <property type="entry name" value="Glycosyltransferase_grp1"/>
</dbReference>
<proteinExistence type="predicted"/>
<feature type="domain" description="Glycosyl transferase family 1" evidence="1">
    <location>
        <begin position="210"/>
        <end position="357"/>
    </location>
</feature>
<evidence type="ECO:0000313" key="3">
    <source>
        <dbReference type="EMBL" id="CAB4954681.1"/>
    </source>
</evidence>
<dbReference type="AlphaFoldDB" id="A0A6J7KH19"/>
<dbReference type="PANTHER" id="PTHR45947">
    <property type="entry name" value="SULFOQUINOVOSYL TRANSFERASE SQD2"/>
    <property type="match status" value="1"/>
</dbReference>
<dbReference type="PANTHER" id="PTHR45947:SF3">
    <property type="entry name" value="SULFOQUINOVOSYL TRANSFERASE SQD2"/>
    <property type="match status" value="1"/>
</dbReference>
<dbReference type="InterPro" id="IPR028098">
    <property type="entry name" value="Glyco_trans_4-like_N"/>
</dbReference>
<evidence type="ECO:0000259" key="1">
    <source>
        <dbReference type="Pfam" id="PF00534"/>
    </source>
</evidence>
<organism evidence="3">
    <name type="scientific">freshwater metagenome</name>
    <dbReference type="NCBI Taxonomy" id="449393"/>
    <lineage>
        <taxon>unclassified sequences</taxon>
        <taxon>metagenomes</taxon>
        <taxon>ecological metagenomes</taxon>
    </lineage>
</organism>
<gene>
    <name evidence="3" type="ORF">UFOPK3837_00659</name>
</gene>
<evidence type="ECO:0000259" key="2">
    <source>
        <dbReference type="Pfam" id="PF13439"/>
    </source>
</evidence>
<name>A0A6J7KH19_9ZZZZ</name>
<sequence>MAAKKPLVVVIGADTFPPDVNGAARFGERLAAGLARRGAEVHVIAPATSEVYGNFRENHDGTPIIVHRLKSHRFPGHKTLRYVNPLTLRRKTDKILRQVKPDVVHVQSHINVGRQLSKGAHKRGINLIATNHIMPENLIKYTVGTPAWVEKPFANFAWWDAKNVLKLADALTTPTKRAAELLESKTGLTGVYAISCGIDASAYASAPKATNKPATLLFVGRLDHEKRIHVLLKAVSLLDPKFEVKVELVGDGSERVPLEAYAEELGIRSKVNFLGPVNDEGLMEALHRSSIFVMPSIAELQSIATMEAMASGRPVVAADAMALPHLVHSGDNGYLFKADDSKDFAVQLTKVLSADKKEFDRLVSNSLHLIEAHDIGKTLDIFEQLYRGEKPTDTTADNDAAYNQPIGTRNVRKAVKQARGRLTVARDGVIERLDEMGDAVVERFEDIRYDVRVNTKKLNRRIRRGMKSAIERMRREG</sequence>
<dbReference type="SUPFAM" id="SSF53756">
    <property type="entry name" value="UDP-Glycosyltransferase/glycogen phosphorylase"/>
    <property type="match status" value="1"/>
</dbReference>
<dbReference type="Pfam" id="PF00534">
    <property type="entry name" value="Glycos_transf_1"/>
    <property type="match status" value="1"/>
</dbReference>
<dbReference type="Gene3D" id="3.40.50.2000">
    <property type="entry name" value="Glycogen Phosphorylase B"/>
    <property type="match status" value="2"/>
</dbReference>
<dbReference type="EMBL" id="CAFBNO010000023">
    <property type="protein sequence ID" value="CAB4954681.1"/>
    <property type="molecule type" value="Genomic_DNA"/>
</dbReference>